<dbReference type="InterPro" id="IPR000719">
    <property type="entry name" value="Prot_kinase_dom"/>
</dbReference>
<dbReference type="VEuPathDB" id="FungiDB:PYU1_G011847"/>
<feature type="binding site" evidence="9">
    <location>
        <position position="50"/>
    </location>
    <ligand>
        <name>ATP</name>
        <dbReference type="ChEBI" id="CHEBI:30616"/>
    </ligand>
</feature>
<keyword evidence="6 9" id="KW-0067">ATP-binding</keyword>
<evidence type="ECO:0000256" key="1">
    <source>
        <dbReference type="ARBA" id="ARBA00012513"/>
    </source>
</evidence>
<evidence type="ECO:0000256" key="7">
    <source>
        <dbReference type="ARBA" id="ARBA00047899"/>
    </source>
</evidence>
<dbReference type="GO" id="GO:0005737">
    <property type="term" value="C:cytoplasm"/>
    <property type="evidence" value="ECO:0007669"/>
    <property type="project" value="TreeGrafter"/>
</dbReference>
<dbReference type="PANTHER" id="PTHR22967">
    <property type="entry name" value="SERINE/THREONINE PROTEIN KINASE"/>
    <property type="match status" value="1"/>
</dbReference>
<keyword evidence="13" id="KW-1185">Reference proteome</keyword>
<dbReference type="OMA" id="HSEIRMH"/>
<evidence type="ECO:0000256" key="8">
    <source>
        <dbReference type="ARBA" id="ARBA00048679"/>
    </source>
</evidence>
<dbReference type="InterPro" id="IPR011009">
    <property type="entry name" value="Kinase-like_dom_sf"/>
</dbReference>
<keyword evidence="5" id="KW-0418">Kinase</keyword>
<keyword evidence="2" id="KW-0723">Serine/threonine-protein kinase</keyword>
<protein>
    <recommendedName>
        <fullName evidence="1">non-specific serine/threonine protein kinase</fullName>
        <ecNumber evidence="1">2.7.11.1</ecNumber>
    </recommendedName>
</protein>
<evidence type="ECO:0000313" key="12">
    <source>
        <dbReference type="EnsemblProtists" id="PYU1_T011873"/>
    </source>
</evidence>
<feature type="region of interest" description="Disordered" evidence="10">
    <location>
        <begin position="527"/>
        <end position="557"/>
    </location>
</feature>
<dbReference type="SMART" id="SM00220">
    <property type="entry name" value="S_TKc"/>
    <property type="match status" value="1"/>
</dbReference>
<comment type="catalytic activity">
    <reaction evidence="8">
        <text>L-seryl-[protein] + ATP = O-phospho-L-seryl-[protein] + ADP + H(+)</text>
        <dbReference type="Rhea" id="RHEA:17989"/>
        <dbReference type="Rhea" id="RHEA-COMP:9863"/>
        <dbReference type="Rhea" id="RHEA-COMP:11604"/>
        <dbReference type="ChEBI" id="CHEBI:15378"/>
        <dbReference type="ChEBI" id="CHEBI:29999"/>
        <dbReference type="ChEBI" id="CHEBI:30616"/>
        <dbReference type="ChEBI" id="CHEBI:83421"/>
        <dbReference type="ChEBI" id="CHEBI:456216"/>
        <dbReference type="EC" id="2.7.11.1"/>
    </reaction>
</comment>
<dbReference type="EnsemblProtists" id="PYU1_T011873">
    <property type="protein sequence ID" value="PYU1_T011873"/>
    <property type="gene ID" value="PYU1_G011847"/>
</dbReference>
<dbReference type="PROSITE" id="PS00107">
    <property type="entry name" value="PROTEIN_KINASE_ATP"/>
    <property type="match status" value="1"/>
</dbReference>
<name>K3X3S4_GLOUD</name>
<feature type="domain" description="Protein kinase" evidence="11">
    <location>
        <begin position="19"/>
        <end position="293"/>
    </location>
</feature>
<dbReference type="SUPFAM" id="SSF56112">
    <property type="entry name" value="Protein kinase-like (PK-like)"/>
    <property type="match status" value="1"/>
</dbReference>
<comment type="catalytic activity">
    <reaction evidence="7">
        <text>L-threonyl-[protein] + ATP = O-phospho-L-threonyl-[protein] + ADP + H(+)</text>
        <dbReference type="Rhea" id="RHEA:46608"/>
        <dbReference type="Rhea" id="RHEA-COMP:11060"/>
        <dbReference type="Rhea" id="RHEA-COMP:11605"/>
        <dbReference type="ChEBI" id="CHEBI:15378"/>
        <dbReference type="ChEBI" id="CHEBI:30013"/>
        <dbReference type="ChEBI" id="CHEBI:30616"/>
        <dbReference type="ChEBI" id="CHEBI:61977"/>
        <dbReference type="ChEBI" id="CHEBI:456216"/>
        <dbReference type="EC" id="2.7.11.1"/>
    </reaction>
</comment>
<dbReference type="HOGENOM" id="CLU_587264_0_0_1"/>
<dbReference type="eggNOG" id="KOG1989">
    <property type="taxonomic scope" value="Eukaryota"/>
</dbReference>
<evidence type="ECO:0000256" key="6">
    <source>
        <dbReference type="ARBA" id="ARBA00022840"/>
    </source>
</evidence>
<dbReference type="PROSITE" id="PS50011">
    <property type="entry name" value="PROTEIN_KINASE_DOM"/>
    <property type="match status" value="1"/>
</dbReference>
<evidence type="ECO:0000259" key="11">
    <source>
        <dbReference type="PROSITE" id="PS50011"/>
    </source>
</evidence>
<sequence length="557" mass="61294">MGNVQQHIGKRTTVGGREVEVVKYLGEGGSSFIFLVRDATSASAQPMVLKRLLAENETALEWIHSEIRMHQRFRHPQIVEFIASQTNRSRGSEREVFILMEYCPSGHLYENMMKMGEKRFTERELLRVFKQLCVPVSVLHRENPPIAHRDLKLENFLMAKNGIYKLCDFGSCAEGPQSLKTKEDRAREVENVLKRTTAMYRSPELADVEGTAMFGAGELTETVDVWAMGCILYTMAFFKPPFPPEGLRTERYTIPEGSKYSTNVHTLIKRMLTADVEMRATLDHVMDCCDEIMDGRPIPSLPRSGSASSPKKTSTSDKKPAAATAAATTKSRDSSFDSKTTTAKSKTTEARKETLPASKPAMDLLDMDFNPTISATGGAAKTASGSFEATPSSGWTTAPPTDGFGDFASFPSPSASGAASSDAFGGKRMDEFGFPASPVKQQHASGFTAPPVSAMHTPASAAVDPFEELGAPPAPMMGGRSPVQGFNQGYHHQPPMQQQQQQFYGHQPQGFYPPVQAHHQQQPLQGFYQPQQQQPQHMWGAPQQQPFGANGMNNNRF</sequence>
<dbReference type="GO" id="GO:0005524">
    <property type="term" value="F:ATP binding"/>
    <property type="evidence" value="ECO:0007669"/>
    <property type="project" value="UniProtKB-UniRule"/>
</dbReference>
<dbReference type="STRING" id="431595.K3X3S4"/>
<feature type="compositionally biased region" description="Polar residues" evidence="10">
    <location>
        <begin position="387"/>
        <end position="399"/>
    </location>
</feature>
<feature type="compositionally biased region" description="Low complexity" evidence="10">
    <location>
        <begin position="527"/>
        <end position="545"/>
    </location>
</feature>
<feature type="compositionally biased region" description="Low complexity" evidence="10">
    <location>
        <begin position="376"/>
        <end position="386"/>
    </location>
</feature>
<evidence type="ECO:0000256" key="4">
    <source>
        <dbReference type="ARBA" id="ARBA00022741"/>
    </source>
</evidence>
<dbReference type="InterPro" id="IPR017441">
    <property type="entry name" value="Protein_kinase_ATP_BS"/>
</dbReference>
<evidence type="ECO:0000256" key="2">
    <source>
        <dbReference type="ARBA" id="ARBA00022527"/>
    </source>
</evidence>
<dbReference type="AlphaFoldDB" id="K3X3S4"/>
<keyword evidence="3" id="KW-0808">Transferase</keyword>
<dbReference type="EC" id="2.7.11.1" evidence="1"/>
<evidence type="ECO:0000256" key="5">
    <source>
        <dbReference type="ARBA" id="ARBA00022777"/>
    </source>
</evidence>
<dbReference type="Pfam" id="PF00069">
    <property type="entry name" value="Pkinase"/>
    <property type="match status" value="1"/>
</dbReference>
<feature type="compositionally biased region" description="Low complexity" evidence="10">
    <location>
        <begin position="303"/>
        <end position="313"/>
    </location>
</feature>
<dbReference type="InParanoid" id="K3X3S4"/>
<feature type="region of interest" description="Disordered" evidence="10">
    <location>
        <begin position="295"/>
        <end position="363"/>
    </location>
</feature>
<dbReference type="PANTHER" id="PTHR22967:SF57">
    <property type="entry name" value="AUXILIN, ISOFORM A-RELATED"/>
    <property type="match status" value="1"/>
</dbReference>
<evidence type="ECO:0000256" key="10">
    <source>
        <dbReference type="SAM" id="MobiDB-lite"/>
    </source>
</evidence>
<proteinExistence type="predicted"/>
<feature type="compositionally biased region" description="Low complexity" evidence="10">
    <location>
        <begin position="403"/>
        <end position="423"/>
    </location>
</feature>
<dbReference type="GO" id="GO:0004674">
    <property type="term" value="F:protein serine/threonine kinase activity"/>
    <property type="evidence" value="ECO:0007669"/>
    <property type="project" value="UniProtKB-KW"/>
</dbReference>
<accession>K3X3S4</accession>
<dbReference type="Gene3D" id="1.10.510.10">
    <property type="entry name" value="Transferase(Phosphotransferase) domain 1"/>
    <property type="match status" value="1"/>
</dbReference>
<dbReference type="EMBL" id="GL376637">
    <property type="status" value="NOT_ANNOTATED_CDS"/>
    <property type="molecule type" value="Genomic_DNA"/>
</dbReference>
<reference evidence="13" key="2">
    <citation type="submission" date="2010-04" db="EMBL/GenBank/DDBJ databases">
        <authorList>
            <person name="Buell R."/>
            <person name="Hamilton J."/>
            <person name="Hostetler J."/>
        </authorList>
    </citation>
    <scope>NUCLEOTIDE SEQUENCE [LARGE SCALE GENOMIC DNA]</scope>
    <source>
        <strain evidence="13">DAOM:BR144</strain>
    </source>
</reference>
<dbReference type="PROSITE" id="PS00108">
    <property type="entry name" value="PROTEIN_KINASE_ST"/>
    <property type="match status" value="1"/>
</dbReference>
<dbReference type="InterPro" id="IPR008271">
    <property type="entry name" value="Ser/Thr_kinase_AS"/>
</dbReference>
<feature type="region of interest" description="Disordered" evidence="10">
    <location>
        <begin position="376"/>
        <end position="423"/>
    </location>
</feature>
<evidence type="ECO:0000313" key="13">
    <source>
        <dbReference type="Proteomes" id="UP000019132"/>
    </source>
</evidence>
<keyword evidence="4 9" id="KW-0547">Nucleotide-binding</keyword>
<dbReference type="Proteomes" id="UP000019132">
    <property type="component" value="Unassembled WGS sequence"/>
</dbReference>
<reference evidence="12" key="3">
    <citation type="submission" date="2015-02" db="UniProtKB">
        <authorList>
            <consortium name="EnsemblProtists"/>
        </authorList>
    </citation>
    <scope>IDENTIFICATION</scope>
    <source>
        <strain evidence="12">DAOM BR144</strain>
    </source>
</reference>
<reference evidence="13" key="1">
    <citation type="journal article" date="2010" name="Genome Biol.">
        <title>Genome sequence of the necrotrophic plant pathogen Pythium ultimum reveals original pathogenicity mechanisms and effector repertoire.</title>
        <authorList>
            <person name="Levesque C.A."/>
            <person name="Brouwer H."/>
            <person name="Cano L."/>
            <person name="Hamilton J.P."/>
            <person name="Holt C."/>
            <person name="Huitema E."/>
            <person name="Raffaele S."/>
            <person name="Robideau G.P."/>
            <person name="Thines M."/>
            <person name="Win J."/>
            <person name="Zerillo M.M."/>
            <person name="Beakes G.W."/>
            <person name="Boore J.L."/>
            <person name="Busam D."/>
            <person name="Dumas B."/>
            <person name="Ferriera S."/>
            <person name="Fuerstenberg S.I."/>
            <person name="Gachon C.M."/>
            <person name="Gaulin E."/>
            <person name="Govers F."/>
            <person name="Grenville-Briggs L."/>
            <person name="Horner N."/>
            <person name="Hostetler J."/>
            <person name="Jiang R.H."/>
            <person name="Johnson J."/>
            <person name="Krajaejun T."/>
            <person name="Lin H."/>
            <person name="Meijer H.J."/>
            <person name="Moore B."/>
            <person name="Morris P."/>
            <person name="Phuntmart V."/>
            <person name="Puiu D."/>
            <person name="Shetty J."/>
            <person name="Stajich J.E."/>
            <person name="Tripathy S."/>
            <person name="Wawra S."/>
            <person name="van West P."/>
            <person name="Whitty B.R."/>
            <person name="Coutinho P.M."/>
            <person name="Henrissat B."/>
            <person name="Martin F."/>
            <person name="Thomas P.D."/>
            <person name="Tyler B.M."/>
            <person name="De Vries R.P."/>
            <person name="Kamoun S."/>
            <person name="Yandell M."/>
            <person name="Tisserat N."/>
            <person name="Buell C.R."/>
        </authorList>
    </citation>
    <scope>NUCLEOTIDE SEQUENCE</scope>
    <source>
        <strain evidence="13">DAOM:BR144</strain>
    </source>
</reference>
<evidence type="ECO:0000256" key="9">
    <source>
        <dbReference type="PROSITE-ProRule" id="PRU10141"/>
    </source>
</evidence>
<organism evidence="12 13">
    <name type="scientific">Globisporangium ultimum (strain ATCC 200006 / CBS 805.95 / DAOM BR144)</name>
    <name type="common">Pythium ultimum</name>
    <dbReference type="NCBI Taxonomy" id="431595"/>
    <lineage>
        <taxon>Eukaryota</taxon>
        <taxon>Sar</taxon>
        <taxon>Stramenopiles</taxon>
        <taxon>Oomycota</taxon>
        <taxon>Peronosporomycetes</taxon>
        <taxon>Pythiales</taxon>
        <taxon>Pythiaceae</taxon>
        <taxon>Globisporangium</taxon>
    </lineage>
</organism>
<evidence type="ECO:0000256" key="3">
    <source>
        <dbReference type="ARBA" id="ARBA00022679"/>
    </source>
</evidence>